<evidence type="ECO:0000313" key="2">
    <source>
        <dbReference type="Proteomes" id="UP001630127"/>
    </source>
</evidence>
<organism evidence="1 2">
    <name type="scientific">Cinchona calisaya</name>
    <dbReference type="NCBI Taxonomy" id="153742"/>
    <lineage>
        <taxon>Eukaryota</taxon>
        <taxon>Viridiplantae</taxon>
        <taxon>Streptophyta</taxon>
        <taxon>Embryophyta</taxon>
        <taxon>Tracheophyta</taxon>
        <taxon>Spermatophyta</taxon>
        <taxon>Magnoliopsida</taxon>
        <taxon>eudicotyledons</taxon>
        <taxon>Gunneridae</taxon>
        <taxon>Pentapetalae</taxon>
        <taxon>asterids</taxon>
        <taxon>lamiids</taxon>
        <taxon>Gentianales</taxon>
        <taxon>Rubiaceae</taxon>
        <taxon>Cinchonoideae</taxon>
        <taxon>Cinchoneae</taxon>
        <taxon>Cinchona</taxon>
    </lineage>
</organism>
<dbReference type="EMBL" id="JBJUIK010000011">
    <property type="protein sequence ID" value="KAL3513555.1"/>
    <property type="molecule type" value="Genomic_DNA"/>
</dbReference>
<gene>
    <name evidence="1" type="ORF">ACH5RR_026272</name>
</gene>
<reference evidence="1 2" key="1">
    <citation type="submission" date="2024-11" db="EMBL/GenBank/DDBJ databases">
        <title>A near-complete genome assembly of Cinchona calisaya.</title>
        <authorList>
            <person name="Lian D.C."/>
            <person name="Zhao X.W."/>
            <person name="Wei L."/>
        </authorList>
    </citation>
    <scope>NUCLEOTIDE SEQUENCE [LARGE SCALE GENOMIC DNA]</scope>
    <source>
        <tissue evidence="1">Nenye</tissue>
    </source>
</reference>
<evidence type="ECO:0000313" key="1">
    <source>
        <dbReference type="EMBL" id="KAL3513555.1"/>
    </source>
</evidence>
<sequence length="64" mass="7052">MSMIKAIGRTLFAAAKTETSSASSAAASTANRTRHNPLEDFFEAKRCPDDDKPIVYVINPFFSR</sequence>
<proteinExistence type="predicted"/>
<dbReference type="Proteomes" id="UP001630127">
    <property type="component" value="Unassembled WGS sequence"/>
</dbReference>
<feature type="non-terminal residue" evidence="1">
    <location>
        <position position="64"/>
    </location>
</feature>
<protein>
    <submittedName>
        <fullName evidence="1">Uncharacterized protein</fullName>
    </submittedName>
</protein>
<dbReference type="AlphaFoldDB" id="A0ABD2Z5I2"/>
<accession>A0ABD2Z5I2</accession>
<name>A0ABD2Z5I2_9GENT</name>
<comment type="caution">
    <text evidence="1">The sequence shown here is derived from an EMBL/GenBank/DDBJ whole genome shotgun (WGS) entry which is preliminary data.</text>
</comment>
<keyword evidence="2" id="KW-1185">Reference proteome</keyword>